<reference evidence="3" key="1">
    <citation type="submission" date="2022-03" db="EMBL/GenBank/DDBJ databases">
        <authorList>
            <person name="Alioto T."/>
            <person name="Alioto T."/>
            <person name="Gomez Garrido J."/>
        </authorList>
    </citation>
    <scope>NUCLEOTIDE SEQUENCE</scope>
</reference>
<sequence>MAPASSCSGGEPITLADIGAELRHMTALMFTKEDLHRVSDTLHAALKTEEAGLKDGIALHNTRIAAMEQRKETTEKKLKATDTAIQRQGDLLLVMRRQLEDLDNRGRHNNIRVRGVPEADSTGGNVAETLAQHFRIILREEAPDHFRFDRAHSDHRQPTEHPRYNVLYSLLPTQGPDYAEGPHPLDRGAESRRHPHLPAKARTTQHYSPKLNTTPPGAQATTTETTTPPRQRNVGTRLEARPGPT</sequence>
<evidence type="ECO:0000313" key="3">
    <source>
        <dbReference type="EMBL" id="CAH2276638.1"/>
    </source>
</evidence>
<feature type="compositionally biased region" description="Basic and acidic residues" evidence="2">
    <location>
        <begin position="183"/>
        <end position="192"/>
    </location>
</feature>
<protein>
    <submittedName>
        <fullName evidence="3">Uncharacterized protein</fullName>
    </submittedName>
</protein>
<evidence type="ECO:0000256" key="2">
    <source>
        <dbReference type="SAM" id="MobiDB-lite"/>
    </source>
</evidence>
<proteinExistence type="predicted"/>
<keyword evidence="1" id="KW-0175">Coiled coil</keyword>
<evidence type="ECO:0000256" key="1">
    <source>
        <dbReference type="SAM" id="Coils"/>
    </source>
</evidence>
<evidence type="ECO:0000313" key="4">
    <source>
        <dbReference type="Proteomes" id="UP001295444"/>
    </source>
</evidence>
<dbReference type="AlphaFoldDB" id="A0AAD1RR89"/>
<dbReference type="EMBL" id="OW240914">
    <property type="protein sequence ID" value="CAH2276638.1"/>
    <property type="molecule type" value="Genomic_DNA"/>
</dbReference>
<feature type="region of interest" description="Disordered" evidence="2">
    <location>
        <begin position="172"/>
        <end position="245"/>
    </location>
</feature>
<gene>
    <name evidence="3" type="ORF">PECUL_23A035062</name>
</gene>
<feature type="compositionally biased region" description="Polar residues" evidence="2">
    <location>
        <begin position="202"/>
        <end position="212"/>
    </location>
</feature>
<dbReference type="Proteomes" id="UP001295444">
    <property type="component" value="Chromosome 03"/>
</dbReference>
<organism evidence="3 4">
    <name type="scientific">Pelobates cultripes</name>
    <name type="common">Western spadefoot toad</name>
    <dbReference type="NCBI Taxonomy" id="61616"/>
    <lineage>
        <taxon>Eukaryota</taxon>
        <taxon>Metazoa</taxon>
        <taxon>Chordata</taxon>
        <taxon>Craniata</taxon>
        <taxon>Vertebrata</taxon>
        <taxon>Euteleostomi</taxon>
        <taxon>Amphibia</taxon>
        <taxon>Batrachia</taxon>
        <taxon>Anura</taxon>
        <taxon>Pelobatoidea</taxon>
        <taxon>Pelobatidae</taxon>
        <taxon>Pelobates</taxon>
    </lineage>
</organism>
<name>A0AAD1RR89_PELCU</name>
<keyword evidence="4" id="KW-1185">Reference proteome</keyword>
<accession>A0AAD1RR89</accession>
<feature type="coiled-coil region" evidence="1">
    <location>
        <begin position="57"/>
        <end position="84"/>
    </location>
</feature>
<feature type="compositionally biased region" description="Low complexity" evidence="2">
    <location>
        <begin position="213"/>
        <end position="229"/>
    </location>
</feature>